<proteinExistence type="predicted"/>
<dbReference type="PROSITE" id="PS50077">
    <property type="entry name" value="HEAT_REPEAT"/>
    <property type="match status" value="1"/>
</dbReference>
<dbReference type="InterPro" id="IPR004155">
    <property type="entry name" value="PBS_lyase_HEAT"/>
</dbReference>
<dbReference type="InterPro" id="IPR011989">
    <property type="entry name" value="ARM-like"/>
</dbReference>
<dbReference type="PANTHER" id="PTHR12697:SF5">
    <property type="entry name" value="DEOXYHYPUSINE HYDROXYLASE"/>
    <property type="match status" value="1"/>
</dbReference>
<dbReference type="SMART" id="SM00567">
    <property type="entry name" value="EZ_HEAT"/>
    <property type="match status" value="6"/>
</dbReference>
<comment type="function">
    <text evidence="1">Catalyzes the hydroxylation of the N(6)-(4-aminobutyl)-L-lysine intermediate produced by deoxyhypusine synthase/DHPS on a critical lysine of the eukaryotic translation initiation factor 5A/eIF-5A. This is the second step of the post-translational modification of that lysine into an unusual amino acid residue named hypusine. Hypusination is unique to mature eIF-5A factor and is essential for its function.</text>
</comment>
<sequence length="402" mass="44691">MQAALIYSILTVLLVFTGLTVAIIIGKAWRESVEVYHRARRREIEPAVLAYAHGEAGSVLPGLGGQVRFRDRNVVEQVLLEFIQRVRGIERDRLGKAFDELGYVDSNLEQLRSARWWFRAEAAEKLGLSGARRAIEQLASALNDDEPEVRIRAATALGRLGGRASVVPLIDALNEPNRWSTIRIADILTGMGTEVVQELVQAWDDLSHTGRLAAIDIFGRIRLLDAVPWLRQRLTDEHADIRARAAHALGAIAEPGSAQTLQKIMNDPEWPVRAMAAKALGRIRDRGSIPILTGSLRDPEWWVRANAAESLRLMGPDGIAALIGMLDDDDNYARHQAVLMLGEAGEIDAWAEQLAVHDETALDRIRRVIRSGQIGRLEELAEMHPDAVVRTRIRAMLPEERS</sequence>
<name>A0A8J6XUS7_9BACT</name>
<evidence type="ECO:0000313" key="4">
    <source>
        <dbReference type="Proteomes" id="UP000648239"/>
    </source>
</evidence>
<dbReference type="EMBL" id="JACXWD010000027">
    <property type="protein sequence ID" value="MBD3868298.1"/>
    <property type="molecule type" value="Genomic_DNA"/>
</dbReference>
<dbReference type="Proteomes" id="UP000648239">
    <property type="component" value="Unassembled WGS sequence"/>
</dbReference>
<organism evidence="3 4">
    <name type="scientific">Candidatus Polarisedimenticola svalbardensis</name>
    <dbReference type="NCBI Taxonomy" id="2886004"/>
    <lineage>
        <taxon>Bacteria</taxon>
        <taxon>Pseudomonadati</taxon>
        <taxon>Acidobacteriota</taxon>
        <taxon>Candidatus Polarisedimenticolia</taxon>
        <taxon>Candidatus Polarisedimenticolales</taxon>
        <taxon>Candidatus Polarisedimenticolaceae</taxon>
        <taxon>Candidatus Polarisedimenticola</taxon>
    </lineage>
</organism>
<protein>
    <submittedName>
        <fullName evidence="3">HEAT repeat domain-containing protein</fullName>
    </submittedName>
</protein>
<keyword evidence="2" id="KW-0812">Transmembrane</keyword>
<evidence type="ECO:0000256" key="2">
    <source>
        <dbReference type="SAM" id="Phobius"/>
    </source>
</evidence>
<evidence type="ECO:0000256" key="1">
    <source>
        <dbReference type="ARBA" id="ARBA00045876"/>
    </source>
</evidence>
<dbReference type="GO" id="GO:0016491">
    <property type="term" value="F:oxidoreductase activity"/>
    <property type="evidence" value="ECO:0007669"/>
    <property type="project" value="TreeGrafter"/>
</dbReference>
<dbReference type="PANTHER" id="PTHR12697">
    <property type="entry name" value="PBS LYASE HEAT-LIKE PROTEIN"/>
    <property type="match status" value="1"/>
</dbReference>
<feature type="transmembrane region" description="Helical" evidence="2">
    <location>
        <begin position="6"/>
        <end position="29"/>
    </location>
</feature>
<dbReference type="InterPro" id="IPR021133">
    <property type="entry name" value="HEAT_type_2"/>
</dbReference>
<reference evidence="3 4" key="1">
    <citation type="submission" date="2020-08" db="EMBL/GenBank/DDBJ databases">
        <title>Acidobacteriota in marine sediments use diverse sulfur dissimilation pathways.</title>
        <authorList>
            <person name="Wasmund K."/>
        </authorList>
    </citation>
    <scope>NUCLEOTIDE SEQUENCE [LARGE SCALE GENOMIC DNA]</scope>
    <source>
        <strain evidence="3">MAG AM4</strain>
    </source>
</reference>
<dbReference type="SUPFAM" id="SSF48371">
    <property type="entry name" value="ARM repeat"/>
    <property type="match status" value="2"/>
</dbReference>
<dbReference type="Gene3D" id="1.25.10.10">
    <property type="entry name" value="Leucine-rich Repeat Variant"/>
    <property type="match status" value="2"/>
</dbReference>
<evidence type="ECO:0000313" key="3">
    <source>
        <dbReference type="EMBL" id="MBD3868298.1"/>
    </source>
</evidence>
<keyword evidence="2" id="KW-1133">Transmembrane helix</keyword>
<dbReference type="InterPro" id="IPR016024">
    <property type="entry name" value="ARM-type_fold"/>
</dbReference>
<dbReference type="Pfam" id="PF13646">
    <property type="entry name" value="HEAT_2"/>
    <property type="match status" value="2"/>
</dbReference>
<keyword evidence="2" id="KW-0472">Membrane</keyword>
<comment type="caution">
    <text evidence="3">The sequence shown here is derived from an EMBL/GenBank/DDBJ whole genome shotgun (WGS) entry which is preliminary data.</text>
</comment>
<dbReference type="AlphaFoldDB" id="A0A8J6XUS7"/>
<gene>
    <name evidence="3" type="ORF">IFK94_09245</name>
</gene>
<accession>A0A8J6XUS7</accession>